<keyword evidence="6" id="KW-0808">Transferase</keyword>
<dbReference type="Pfam" id="PF07714">
    <property type="entry name" value="PK_Tyr_Ser-Thr"/>
    <property type="match status" value="1"/>
</dbReference>
<dbReference type="InterPro" id="IPR009091">
    <property type="entry name" value="RCC1/BLIP-II"/>
</dbReference>
<evidence type="ECO:0000313" key="7">
    <source>
        <dbReference type="Proteomes" id="UP001431209"/>
    </source>
</evidence>
<gene>
    <name evidence="6" type="ORF">AKO1_014532</name>
</gene>
<keyword evidence="4" id="KW-0472">Membrane</keyword>
<accession>A0AAW2Z142</accession>
<dbReference type="InterPro" id="IPR001245">
    <property type="entry name" value="Ser-Thr/Tyr_kinase_cat_dom"/>
</dbReference>
<organism evidence="6 7">
    <name type="scientific">Acrasis kona</name>
    <dbReference type="NCBI Taxonomy" id="1008807"/>
    <lineage>
        <taxon>Eukaryota</taxon>
        <taxon>Discoba</taxon>
        <taxon>Heterolobosea</taxon>
        <taxon>Tetramitia</taxon>
        <taxon>Eutetramitia</taxon>
        <taxon>Acrasidae</taxon>
        <taxon>Acrasis</taxon>
    </lineage>
</organism>
<name>A0AAW2Z142_9EUKA</name>
<feature type="repeat" description="RCC1" evidence="3">
    <location>
        <begin position="163"/>
        <end position="220"/>
    </location>
</feature>
<dbReference type="PANTHER" id="PTHR44329">
    <property type="entry name" value="SERINE/THREONINE-PROTEIN KINASE TNNI3K-RELATED"/>
    <property type="match status" value="1"/>
</dbReference>
<keyword evidence="6" id="KW-0418">Kinase</keyword>
<keyword evidence="4" id="KW-1133">Transmembrane helix</keyword>
<feature type="domain" description="Protein kinase" evidence="5">
    <location>
        <begin position="351"/>
        <end position="625"/>
    </location>
</feature>
<reference evidence="6 7" key="1">
    <citation type="submission" date="2024-03" db="EMBL/GenBank/DDBJ databases">
        <title>The Acrasis kona genome and developmental transcriptomes reveal deep origins of eukaryotic multicellular pathways.</title>
        <authorList>
            <person name="Sheikh S."/>
            <person name="Fu C.-J."/>
            <person name="Brown M.W."/>
            <person name="Baldauf S.L."/>
        </authorList>
    </citation>
    <scope>NUCLEOTIDE SEQUENCE [LARGE SCALE GENOMIC DNA]</scope>
    <source>
        <strain evidence="6 7">ATCC MYA-3509</strain>
    </source>
</reference>
<dbReference type="Gene3D" id="2.130.10.30">
    <property type="entry name" value="Regulator of chromosome condensation 1/beta-lactamase-inhibitor protein II"/>
    <property type="match status" value="1"/>
</dbReference>
<dbReference type="Pfam" id="PF00415">
    <property type="entry name" value="RCC1"/>
    <property type="match status" value="1"/>
</dbReference>
<dbReference type="SMART" id="SM00220">
    <property type="entry name" value="S_TKc"/>
    <property type="match status" value="1"/>
</dbReference>
<dbReference type="InterPro" id="IPR000719">
    <property type="entry name" value="Prot_kinase_dom"/>
</dbReference>
<dbReference type="InterPro" id="IPR008271">
    <property type="entry name" value="Ser/Thr_kinase_AS"/>
</dbReference>
<comment type="caution">
    <text evidence="6">The sequence shown here is derived from an EMBL/GenBank/DDBJ whole genome shotgun (WGS) entry which is preliminary data.</text>
</comment>
<evidence type="ECO:0000256" key="4">
    <source>
        <dbReference type="SAM" id="Phobius"/>
    </source>
</evidence>
<evidence type="ECO:0000256" key="1">
    <source>
        <dbReference type="ARBA" id="ARBA00022741"/>
    </source>
</evidence>
<evidence type="ECO:0000256" key="3">
    <source>
        <dbReference type="PROSITE-ProRule" id="PRU00235"/>
    </source>
</evidence>
<dbReference type="InterPro" id="IPR051681">
    <property type="entry name" value="Ser/Thr_Kinases-Pseudokinases"/>
</dbReference>
<dbReference type="EMBL" id="JAOPGA020000966">
    <property type="protein sequence ID" value="KAL0483527.1"/>
    <property type="molecule type" value="Genomic_DNA"/>
</dbReference>
<evidence type="ECO:0000313" key="6">
    <source>
        <dbReference type="EMBL" id="KAL0483527.1"/>
    </source>
</evidence>
<dbReference type="PROSITE" id="PS00108">
    <property type="entry name" value="PROTEIN_KINASE_ST"/>
    <property type="match status" value="1"/>
</dbReference>
<feature type="repeat" description="RCC1" evidence="3">
    <location>
        <begin position="54"/>
        <end position="110"/>
    </location>
</feature>
<keyword evidence="2" id="KW-0067">ATP-binding</keyword>
<dbReference type="Proteomes" id="UP001431209">
    <property type="component" value="Unassembled WGS sequence"/>
</dbReference>
<dbReference type="PROSITE" id="PS50011">
    <property type="entry name" value="PROTEIN_KINASE_DOM"/>
    <property type="match status" value="1"/>
</dbReference>
<dbReference type="PROSITE" id="PS50012">
    <property type="entry name" value="RCC1_3"/>
    <property type="match status" value="2"/>
</dbReference>
<dbReference type="SUPFAM" id="SSF50985">
    <property type="entry name" value="RCC1/BLIP-II"/>
    <property type="match status" value="1"/>
</dbReference>
<evidence type="ECO:0000256" key="2">
    <source>
        <dbReference type="ARBA" id="ARBA00022840"/>
    </source>
</evidence>
<keyword evidence="7" id="KW-1185">Reference proteome</keyword>
<dbReference type="SUPFAM" id="SSF56112">
    <property type="entry name" value="Protein kinase-like (PK-like)"/>
    <property type="match status" value="1"/>
</dbReference>
<protein>
    <submittedName>
        <fullName evidence="6">Serine/threonine-protein kinase</fullName>
    </submittedName>
</protein>
<dbReference type="Gene3D" id="1.10.510.10">
    <property type="entry name" value="Transferase(Phosphotransferase) domain 1"/>
    <property type="match status" value="1"/>
</dbReference>
<feature type="transmembrane region" description="Helical" evidence="4">
    <location>
        <begin position="281"/>
        <end position="310"/>
    </location>
</feature>
<proteinExistence type="predicted"/>
<dbReference type="InterPro" id="IPR011009">
    <property type="entry name" value="Kinase-like_dom_sf"/>
</dbReference>
<dbReference type="PANTHER" id="PTHR44329:SF298">
    <property type="entry name" value="MIXED LINEAGE KINASE DOMAIN-LIKE PROTEIN"/>
    <property type="match status" value="1"/>
</dbReference>
<sequence length="625" mass="70476">MFLSSSGDLFQWGYQDNGVNMKLPVKVEYKFQANDPVKDVIITNSFVVILLRSGALLGYGANKMNILGGPNVTQVERPIKIRDFFEEIESQIQIVDVAASDTSIVLLTRGGVVYVREDSSRSCRLLNELGESVYDHVPFDFLDNQPALAVSTTNSFSSIVTEKGIFMWGDNESGQLGQGINNYSTCIHHPVRVFTDHIPNLRSAIKVVHGTSHSIAVFQSCGINYVGPDCEIPVCYGIPANDSEVCLGHGSCSGPNKCECTFLWMSNSGDEKMNCSRVSNLFAFIIVMVIVVPLICLLLFVCCFSIPLVVKQTKARLVEMEMKAVLNERLLSDDGNEHFSGEADLISYNQLKFLNKISEGAFGVVFKGVYRETKVAIKQMKDEGYKQTQFNYEVGIMKEMRHPNIVLFMGVCRYNNYRLIISELMEGGSLEDLIHNKKERSVAPATRHFCMTLEQKISILKDICRGMIYLHNMIPPLLHLDLKPSNCLLDKRKEFCKICDFGTTRHLSTQTMTGNVGTLLYMSPEVMREERFSTKSDVFSFSILMHELFFERSPYSTNKSAEEDSLLNMLGLGIQILSGRRPDTSIDNPTSQEDQCIRLMETCWNHDPAQRPSFVEILETMENWH</sequence>
<dbReference type="CDD" id="cd13999">
    <property type="entry name" value="STKc_MAP3K-like"/>
    <property type="match status" value="1"/>
</dbReference>
<keyword evidence="1" id="KW-0547">Nucleotide-binding</keyword>
<evidence type="ECO:0000259" key="5">
    <source>
        <dbReference type="PROSITE" id="PS50011"/>
    </source>
</evidence>
<dbReference type="InterPro" id="IPR000408">
    <property type="entry name" value="Reg_chr_condens"/>
</dbReference>
<dbReference type="AlphaFoldDB" id="A0AAW2Z142"/>
<dbReference type="GO" id="GO:0005524">
    <property type="term" value="F:ATP binding"/>
    <property type="evidence" value="ECO:0007669"/>
    <property type="project" value="UniProtKB-KW"/>
</dbReference>
<dbReference type="GO" id="GO:0004674">
    <property type="term" value="F:protein serine/threonine kinase activity"/>
    <property type="evidence" value="ECO:0007669"/>
    <property type="project" value="TreeGrafter"/>
</dbReference>
<keyword evidence="4" id="KW-0812">Transmembrane</keyword>